<feature type="region of interest" description="Disordered" evidence="1">
    <location>
        <begin position="1"/>
        <end position="100"/>
    </location>
</feature>
<dbReference type="InterPro" id="IPR016024">
    <property type="entry name" value="ARM-type_fold"/>
</dbReference>
<feature type="compositionally biased region" description="Acidic residues" evidence="1">
    <location>
        <begin position="1"/>
        <end position="16"/>
    </location>
</feature>
<feature type="domain" description="Cell morphogenesis protein N-terminal" evidence="2">
    <location>
        <begin position="308"/>
        <end position="857"/>
    </location>
</feature>
<evidence type="ECO:0000259" key="3">
    <source>
        <dbReference type="Pfam" id="PF14225"/>
    </source>
</evidence>
<evidence type="ECO:0000313" key="6">
    <source>
        <dbReference type="Proteomes" id="UP001233271"/>
    </source>
</evidence>
<dbReference type="Pfam" id="PF14228">
    <property type="entry name" value="MOR2-PAG1_mid"/>
    <property type="match status" value="1"/>
</dbReference>
<dbReference type="SUPFAM" id="SSF48371">
    <property type="entry name" value="ARM repeat"/>
    <property type="match status" value="2"/>
</dbReference>
<feature type="domain" description="Cell morphogenesis central region" evidence="4">
    <location>
        <begin position="1633"/>
        <end position="1844"/>
    </location>
</feature>
<dbReference type="PANTHER" id="PTHR12295:SF30">
    <property type="entry name" value="PROTEIN FURRY"/>
    <property type="match status" value="1"/>
</dbReference>
<gene>
    <name evidence="5" type="primary">TAO3</name>
    <name evidence="5" type="ORF">CcaverHIS019_0501920</name>
</gene>
<feature type="region of interest" description="Disordered" evidence="1">
    <location>
        <begin position="2391"/>
        <end position="2421"/>
    </location>
</feature>
<keyword evidence="6" id="KW-1185">Reference proteome</keyword>
<dbReference type="GO" id="GO:0030427">
    <property type="term" value="C:site of polarized growth"/>
    <property type="evidence" value="ECO:0007669"/>
    <property type="project" value="TreeGrafter"/>
</dbReference>
<dbReference type="GO" id="GO:0005938">
    <property type="term" value="C:cell cortex"/>
    <property type="evidence" value="ECO:0007669"/>
    <property type="project" value="TreeGrafter"/>
</dbReference>
<name>A0AA48QWK3_9TREE</name>
<dbReference type="InterPro" id="IPR029473">
    <property type="entry name" value="MOR2-PAG1_mid"/>
</dbReference>
<feature type="compositionally biased region" description="Polar residues" evidence="1">
    <location>
        <begin position="20"/>
        <end position="29"/>
    </location>
</feature>
<reference evidence="5" key="1">
    <citation type="journal article" date="2023" name="BMC Genomics">
        <title>Chromosome-level genome assemblies of Cutaneotrichosporon spp. (Trichosporonales, Basidiomycota) reveal imbalanced evolution between nucleotide sequences and chromosome synteny.</title>
        <authorList>
            <person name="Kobayashi Y."/>
            <person name="Kayamori A."/>
            <person name="Aoki K."/>
            <person name="Shiwa Y."/>
            <person name="Matsutani M."/>
            <person name="Fujita N."/>
            <person name="Sugita T."/>
            <person name="Iwasaki W."/>
            <person name="Tanaka N."/>
            <person name="Takashima M."/>
        </authorList>
    </citation>
    <scope>NUCLEOTIDE SEQUENCE</scope>
    <source>
        <strain evidence="5">HIS019</strain>
    </source>
</reference>
<evidence type="ECO:0000259" key="4">
    <source>
        <dbReference type="Pfam" id="PF14228"/>
    </source>
</evidence>
<feature type="region of interest" description="Disordered" evidence="1">
    <location>
        <begin position="2279"/>
        <end position="2298"/>
    </location>
</feature>
<dbReference type="Pfam" id="PF14225">
    <property type="entry name" value="MOR2-PAG1_C"/>
    <property type="match status" value="1"/>
</dbReference>
<evidence type="ECO:0000256" key="1">
    <source>
        <dbReference type="SAM" id="MobiDB-lite"/>
    </source>
</evidence>
<feature type="region of interest" description="Disordered" evidence="1">
    <location>
        <begin position="2306"/>
        <end position="2349"/>
    </location>
</feature>
<dbReference type="GO" id="GO:0000902">
    <property type="term" value="P:cell morphogenesis"/>
    <property type="evidence" value="ECO:0007669"/>
    <property type="project" value="InterPro"/>
</dbReference>
<dbReference type="KEGG" id="ccac:CcaHIS019_0501920"/>
<feature type="compositionally biased region" description="Low complexity" evidence="1">
    <location>
        <begin position="2306"/>
        <end position="2318"/>
    </location>
</feature>
<dbReference type="EMBL" id="AP028216">
    <property type="protein sequence ID" value="BEI92564.1"/>
    <property type="molecule type" value="Genomic_DNA"/>
</dbReference>
<sequence length="2421" mass="264624">MEEIIIPDLEEEEDDYSLPSFPTRSAFGQSSSSPDSDHSLRNDSMSSDHLGLRPFGGTQPRSTPQRSALSHSTSSSYADHAADAPRLGKFPNGSSTSLGTVQAPQVMPQQTSPGAALLATRKGSFASLKNILKPNQQGPVRAVPPVPPMDRAGRYPALQNPFRTDADLSSSQSGRSRANTKASVVLAGFGRSEDPVAFGKTPAEEALKIVYQAFRAAADGKIKKIMAKPANSYIALTSTLEAGADESFDALILSMANCTRRHARRVVDLLGLWVRNHIEKAHSGDVYHPQPMGIRMGIDDEAAVLGARRVSAARYIYYRTLMEIVRVVPGEQLGDDVALNLEHSAFSVFRSERSEDTVHRRAVSGVLVDFLSELSKTRFLTVSDRFTRELSALASAGVTKDTDAKVEHILKGVRKLNLRVYPESELEMAAEFIDTLSAFFANAHGTALKIAYAETFTHLLHPVIETATAEVNHPTWARAIAVVLQRAITMAAKPRYWSVAFPLVIVALAVSPREVFMEHWQWCIDTIQTKTKDRTNRLIGMNAFIHILWVYLNRITESSTSRRKRLEGLLQGHFPPHSGQLLPVEMPLEAFVAILHYVMARQTEYGQELIADFLRNSVPNRHQDGSPRDVLQPDRAYVAVRAATLTLRSLGNNTPVGLPLSGDFTRFDFPKYSPAPDNSLENIPEAQEYIQKCGPLSLNVLLSCDRMVGHILISSDTVNVAVHASSATLDPVSDQITRKHGDVYLGYLSRHEPHFRLLAALLEQPLPSLLSTAKEIRPLVDILCRATFSACPITCEAAAETMRRVANDPIMCATLVGTYCHFIFETDHVFKGHFVGTRLLESQLVRVVRLWLQILEKLAEQHRSSTDADPMDPAFVAKIEGCGLFLLCSTCLNLRKLAYGVFSAARDLGGLERGPSAPFRISRVMLDVPTKTASVLQMFEHEVEPADIAVLCKLPTLTQTDKTRLESIKGRKLIQLVAEGDSPKDNALWAVLLPAFISKVNDQLPDSALELRSLVGGLVTRLQPHVSLVASAASKPSRTTPNRATSDPGLLAEQWRLYLSVLCGTMNPMKKLSQQSKGAASASAVMISTALFGYLVQILTWDDRRFQDAAVFAMGSIRAPALKPLAEQLLTFVRRLADSYKSTPSRQTRPLGHGGMWTAAARVFSFVSPLLLDGRANSSSHLEILSSFIGFVKLTLTLLSDRREDYDLQSLRREFCIVTDKLSTALGKLDSSDRFLGEEVRGAIFKLCADWCLLGSRPDVVKAREGSILQAAAAAYGPGGSQERAQYLDDVQSKTKLLSITSAEAMASLCSGKLISAADATPAGQASNHIVEPLTVLRWIRGLFQLAPTNYHDTARKALTALMKYNWDVERLADEVLHQSFGEGEHFALEASFFGVVADMVSEGTIVLPPAQLACLSLSKLGHPVPEVRQRAFQLAEWLFHDPEDQTSLATVLPSVGSAAPNVYRKAQLEMTARLAVMFADLAMPFLSECTIRLTQLEAPRRHATLSILPAFLKVMALGSDSKAEADQIALEHQALSNLVYLVVRFSDDHLEDVREILLSFAGGPGRSRNTMALVKFLFEQGAKRGNADFMLHAQQIMACLADSPAGDSIFEEICQFVHPSDMATSAQADAPASPSSNLADLDALFASTLHSKPLSHGQMALLLAGELLPSRLAHPLLVSRLPAMLHVAFIHCDDPNVAMREGAQRVLFQVLRTWISQLSRSHLLELSERASAWEAAELKTTALANQSADRFWKADDTGSMDTFSHAPSRMSTLVAKVLGILQQAHPQLRQQWGCLALDWATSCTVRHLACRSFQVFRILTPNINARMMSDMLARLSSTFGSPAVEIQTFNSEVLRTLACVVQSLSAEDMRNYPQIFWCVTACLGTPYEPEFNEVIELFSHVLDKTNLADPAVVSHLSSFRPADWVGPPPNLQALLLIGLRSSKTDMMTFDLIRRLTSVPDAELIDDPETRLLHGFVAALPWMLHSTDLGEPNEELAGMASDLAAIAEDQGKAGFARLLTSFAHNRFRSKDDFIRQAAKLLLEYIHKHALEIVTLLLGFVLNQNDWMRDKALQILALVLANSDVVPILTPFNCELVRPLLRLVSTKHASLALDVLDLPLFTSGEVSEPCDSLFGPIENSGWSVPEAKERSEVTRSNVLAVFNTVSVESRAASAHFSVLQFSDLATGSNHAAGWGASQQPFEMPSPPMPVPDNASMGDLVGALHSLNQFFDDGLDSTPNAIMASPIARRAGRHLGRVSSTDSLPFNMGGVRAVIARGAMGRSGSTTTGPDDSLPLGYSLDPSLLKSTESFTSSTEAAAARPGSAQSERSGRRSPARQQPQPGDVITFGPNGATFQGANGRSGKLYVHNGHQPSFSSESEFGAAASDNRFSLEDGDDFLAQPARPWPDVDRSWTPSPRDKANS</sequence>
<proteinExistence type="predicted"/>
<dbReference type="InterPro" id="IPR025614">
    <property type="entry name" value="Cell_morpho_N"/>
</dbReference>
<evidence type="ECO:0000259" key="2">
    <source>
        <dbReference type="Pfam" id="PF14222"/>
    </source>
</evidence>
<protein>
    <recommendedName>
        <fullName evidence="7">Cell polarity protein mor2</fullName>
    </recommendedName>
</protein>
<dbReference type="RefSeq" id="XP_060457829.1">
    <property type="nucleotide sequence ID" value="XM_060601324.1"/>
</dbReference>
<dbReference type="GeneID" id="85496434"/>
<evidence type="ECO:0000313" key="5">
    <source>
        <dbReference type="EMBL" id="BEI92564.1"/>
    </source>
</evidence>
<feature type="domain" description="Cell morphogenesis protein C-terminal" evidence="3">
    <location>
        <begin position="1874"/>
        <end position="2120"/>
    </location>
</feature>
<feature type="compositionally biased region" description="Basic and acidic residues" evidence="1">
    <location>
        <begin position="2405"/>
        <end position="2421"/>
    </location>
</feature>
<accession>A0AA48QWK3</accession>
<dbReference type="Proteomes" id="UP001233271">
    <property type="component" value="Chromosome 5"/>
</dbReference>
<feature type="compositionally biased region" description="Low complexity" evidence="1">
    <location>
        <begin position="67"/>
        <end position="79"/>
    </location>
</feature>
<dbReference type="InterPro" id="IPR025481">
    <property type="entry name" value="Cell_Morphogen_C"/>
</dbReference>
<dbReference type="InterPro" id="IPR039867">
    <property type="entry name" value="Furry/Tao3/Mor2"/>
</dbReference>
<evidence type="ECO:0008006" key="7">
    <source>
        <dbReference type="Google" id="ProtNLM"/>
    </source>
</evidence>
<dbReference type="Pfam" id="PF14222">
    <property type="entry name" value="MOR2-PAG1_N"/>
    <property type="match status" value="1"/>
</dbReference>
<organism evidence="5 6">
    <name type="scientific">Cutaneotrichosporon cavernicola</name>
    <dbReference type="NCBI Taxonomy" id="279322"/>
    <lineage>
        <taxon>Eukaryota</taxon>
        <taxon>Fungi</taxon>
        <taxon>Dikarya</taxon>
        <taxon>Basidiomycota</taxon>
        <taxon>Agaricomycotina</taxon>
        <taxon>Tremellomycetes</taxon>
        <taxon>Trichosporonales</taxon>
        <taxon>Trichosporonaceae</taxon>
        <taxon>Cutaneotrichosporon</taxon>
    </lineage>
</organism>
<dbReference type="PANTHER" id="PTHR12295">
    <property type="entry name" value="FURRY-RELATED"/>
    <property type="match status" value="1"/>
</dbReference>